<protein>
    <submittedName>
        <fullName evidence="2">Uncharacterized protein</fullName>
    </submittedName>
</protein>
<dbReference type="EMBL" id="JYDP01000073">
    <property type="protein sequence ID" value="KRZ09378.1"/>
    <property type="molecule type" value="Genomic_DNA"/>
</dbReference>
<evidence type="ECO:0000313" key="2">
    <source>
        <dbReference type="EMBL" id="KRZ09378.1"/>
    </source>
</evidence>
<proteinExistence type="predicted"/>
<keyword evidence="3" id="KW-1185">Reference proteome</keyword>
<accession>A0A0V1HHB0</accession>
<dbReference type="Proteomes" id="UP000055024">
    <property type="component" value="Unassembled WGS sequence"/>
</dbReference>
<gene>
    <name evidence="2" type="ORF">T11_11128</name>
</gene>
<organism evidence="2 3">
    <name type="scientific">Trichinella zimbabwensis</name>
    <dbReference type="NCBI Taxonomy" id="268475"/>
    <lineage>
        <taxon>Eukaryota</taxon>
        <taxon>Metazoa</taxon>
        <taxon>Ecdysozoa</taxon>
        <taxon>Nematoda</taxon>
        <taxon>Enoplea</taxon>
        <taxon>Dorylaimia</taxon>
        <taxon>Trichinellida</taxon>
        <taxon>Trichinellidae</taxon>
        <taxon>Trichinella</taxon>
    </lineage>
</organism>
<dbReference type="AlphaFoldDB" id="A0A0V1HHB0"/>
<feature type="region of interest" description="Disordered" evidence="1">
    <location>
        <begin position="27"/>
        <end position="52"/>
    </location>
</feature>
<evidence type="ECO:0000313" key="3">
    <source>
        <dbReference type="Proteomes" id="UP000055024"/>
    </source>
</evidence>
<name>A0A0V1HHB0_9BILA</name>
<sequence length="52" mass="6226">MLLMALRFNDQFQFCEWLASFACGMWQEEEDDDEEAEEAEEEEEAEAEEEIE</sequence>
<evidence type="ECO:0000256" key="1">
    <source>
        <dbReference type="SAM" id="MobiDB-lite"/>
    </source>
</evidence>
<comment type="caution">
    <text evidence="2">The sequence shown here is derived from an EMBL/GenBank/DDBJ whole genome shotgun (WGS) entry which is preliminary data.</text>
</comment>
<reference evidence="2 3" key="1">
    <citation type="submission" date="2015-01" db="EMBL/GenBank/DDBJ databases">
        <title>Evolution of Trichinella species and genotypes.</title>
        <authorList>
            <person name="Korhonen P.K."/>
            <person name="Edoardo P."/>
            <person name="Giuseppe L.R."/>
            <person name="Gasser R.B."/>
        </authorList>
    </citation>
    <scope>NUCLEOTIDE SEQUENCE [LARGE SCALE GENOMIC DNA]</scope>
    <source>
        <strain evidence="2">ISS1029</strain>
    </source>
</reference>